<dbReference type="STRING" id="6210.W6UBJ1"/>
<evidence type="ECO:0000259" key="5">
    <source>
        <dbReference type="Pfam" id="PF09368"/>
    </source>
</evidence>
<dbReference type="OrthoDB" id="1924577at2759"/>
<dbReference type="CTD" id="36342452"/>
<evidence type="ECO:0000256" key="2">
    <source>
        <dbReference type="ARBA" id="ARBA00010979"/>
    </source>
</evidence>
<reference evidence="6 7" key="1">
    <citation type="journal article" date="2013" name="Nat. Genet.">
        <title>The genome of the hydatid tapeworm Echinococcus granulosus.</title>
        <authorList>
            <person name="Zheng H."/>
            <person name="Zhang W."/>
            <person name="Zhang L."/>
            <person name="Zhang Z."/>
            <person name="Li J."/>
            <person name="Lu G."/>
            <person name="Zhu Y."/>
            <person name="Wang Y."/>
            <person name="Huang Y."/>
            <person name="Liu J."/>
            <person name="Kang H."/>
            <person name="Chen J."/>
            <person name="Wang L."/>
            <person name="Chen A."/>
            <person name="Yu S."/>
            <person name="Gao Z."/>
            <person name="Jin L."/>
            <person name="Gu W."/>
            <person name="Wang Z."/>
            <person name="Zhao L."/>
            <person name="Shi B."/>
            <person name="Wen H."/>
            <person name="Lin R."/>
            <person name="Jones M.K."/>
            <person name="Brejova B."/>
            <person name="Vinar T."/>
            <person name="Zhao G."/>
            <person name="McManus D.P."/>
            <person name="Chen Z."/>
            <person name="Zhou Y."/>
            <person name="Wang S."/>
        </authorList>
    </citation>
    <scope>NUCLEOTIDE SEQUENCE [LARGE SCALE GENOMIC DNA]</scope>
</reference>
<name>W6UBJ1_ECHGR</name>
<evidence type="ECO:0000256" key="3">
    <source>
        <dbReference type="ARBA" id="ARBA00023242"/>
    </source>
</evidence>
<accession>W6UBJ1</accession>
<comment type="caution">
    <text evidence="6">The sequence shown here is derived from an EMBL/GenBank/DDBJ whole genome shotgun (WGS) entry which is preliminary data.</text>
</comment>
<evidence type="ECO:0000313" key="7">
    <source>
        <dbReference type="Proteomes" id="UP000019149"/>
    </source>
</evidence>
<feature type="region of interest" description="Disordered" evidence="4">
    <location>
        <begin position="366"/>
        <end position="410"/>
    </location>
</feature>
<evidence type="ECO:0000256" key="1">
    <source>
        <dbReference type="ARBA" id="ARBA00004123"/>
    </source>
</evidence>
<feature type="compositionally biased region" description="Acidic residues" evidence="4">
    <location>
        <begin position="369"/>
        <end position="392"/>
    </location>
</feature>
<gene>
    <name evidence="6" type="ORF">EGR_06737</name>
</gene>
<dbReference type="AlphaFoldDB" id="W6UBJ1"/>
<dbReference type="InterPro" id="IPR018972">
    <property type="entry name" value="Sas10_C_dom"/>
</dbReference>
<dbReference type="PANTHER" id="PTHR13237">
    <property type="entry name" value="SOMETHING ABOUT SILENCING PROTEIN 10-RELATED"/>
    <property type="match status" value="1"/>
</dbReference>
<dbReference type="GO" id="GO:0000462">
    <property type="term" value="P:maturation of SSU-rRNA from tricistronic rRNA transcript (SSU-rRNA, 5.8S rRNA, LSU-rRNA)"/>
    <property type="evidence" value="ECO:0007669"/>
    <property type="project" value="TreeGrafter"/>
</dbReference>
<comment type="similarity">
    <text evidence="2">Belongs to the SAS10 family.</text>
</comment>
<protein>
    <submittedName>
        <fullName evidence="6">Silencing protein</fullName>
    </submittedName>
</protein>
<keyword evidence="7" id="KW-1185">Reference proteome</keyword>
<dbReference type="Proteomes" id="UP000019149">
    <property type="component" value="Unassembled WGS sequence"/>
</dbReference>
<dbReference type="OMA" id="RVHLRYK"/>
<dbReference type="RefSeq" id="XP_024349646.1">
    <property type="nucleotide sequence ID" value="XM_024495986.1"/>
</dbReference>
<comment type="subcellular location">
    <subcellularLocation>
        <location evidence="1">Nucleus</location>
    </subcellularLocation>
</comment>
<feature type="compositionally biased region" description="Basic and acidic residues" evidence="4">
    <location>
        <begin position="393"/>
        <end position="406"/>
    </location>
</feature>
<organism evidence="6 7">
    <name type="scientific">Echinococcus granulosus</name>
    <name type="common">Hydatid tapeworm</name>
    <dbReference type="NCBI Taxonomy" id="6210"/>
    <lineage>
        <taxon>Eukaryota</taxon>
        <taxon>Metazoa</taxon>
        <taxon>Spiralia</taxon>
        <taxon>Lophotrochozoa</taxon>
        <taxon>Platyhelminthes</taxon>
        <taxon>Cestoda</taxon>
        <taxon>Eucestoda</taxon>
        <taxon>Cyclophyllidea</taxon>
        <taxon>Taeniidae</taxon>
        <taxon>Echinococcus</taxon>
        <taxon>Echinococcus granulosus group</taxon>
    </lineage>
</organism>
<dbReference type="EMBL" id="APAU02000062">
    <property type="protein sequence ID" value="EUB58450.1"/>
    <property type="molecule type" value="Genomic_DNA"/>
</dbReference>
<keyword evidence="3" id="KW-0539">Nucleus</keyword>
<dbReference type="Pfam" id="PF09368">
    <property type="entry name" value="Sas10"/>
    <property type="match status" value="1"/>
</dbReference>
<sequence>MDKIRERLVIWLRCEACSTKAQSRYYGGEKYDENDEGVLEKRNQLELLVLFPQSVRLFFKDCHQRQSSLYTIHPSPHSSIAFFTSPLSRGELLYSSGQSRLQLHIREDVPSALNKTLDFLIFEKAITNVCKLPKFPATLDEEAAAFRSHGFPLLVWPRNRDKATVQKYLNDNYPDCGLWFRELDKCQTWLNEKWIPLAEYLGLETPTKSGFTSAVLQNLPPDSVTATFVKERIAWLSNYCGVLQSYLVHRRIATPGFHHNPIHRQLRYLHGERQKTVADDSGFFNVAGDRLLCLGRSAAADSRVVELHIHEMAKQIANSQQRAQFLSVLLPLADLKSALSQERDATANSSNTRSLREAKAGLMEALNADSEEEATPEGSNDDENEAMDVDNSDEGKSNGKEGEKHSRSVLYPNRPVTKEIMENRGIVKYRHKRERNPRVHLRYKYRKAQIRYKSRVPNIRKEDTPYAGELRGIRVNMIKSHKFKKPT</sequence>
<evidence type="ECO:0000313" key="6">
    <source>
        <dbReference type="EMBL" id="EUB58450.1"/>
    </source>
</evidence>
<dbReference type="PANTHER" id="PTHR13237:SF8">
    <property type="entry name" value="SOMETHING ABOUT SILENCING PROTEIN 10"/>
    <property type="match status" value="1"/>
</dbReference>
<dbReference type="GeneID" id="36342452"/>
<evidence type="ECO:0000256" key="4">
    <source>
        <dbReference type="SAM" id="MobiDB-lite"/>
    </source>
</evidence>
<dbReference type="KEGG" id="egl:EGR_06737"/>
<proteinExistence type="inferred from homology"/>
<feature type="domain" description="Sas10 C-terminal" evidence="5">
    <location>
        <begin position="413"/>
        <end position="483"/>
    </location>
</feature>
<dbReference type="GO" id="GO:0032040">
    <property type="term" value="C:small-subunit processome"/>
    <property type="evidence" value="ECO:0007669"/>
    <property type="project" value="TreeGrafter"/>
</dbReference>